<keyword evidence="3" id="KW-1185">Reference proteome</keyword>
<gene>
    <name evidence="2" type="ORF">NW755_014605</name>
</gene>
<accession>A0A9W8QT39</accession>
<proteinExistence type="predicted"/>
<reference evidence="2" key="1">
    <citation type="submission" date="2022-09" db="EMBL/GenBank/DDBJ databases">
        <title>Fusarium specimens isolated from Avocado Roots.</title>
        <authorList>
            <person name="Stajich J."/>
            <person name="Roper C."/>
            <person name="Heimlech-Rivalta G."/>
        </authorList>
    </citation>
    <scope>NUCLEOTIDE SEQUENCE</scope>
    <source>
        <strain evidence="2">A02</strain>
    </source>
</reference>
<name>A0A9W8QT39_9HYPO</name>
<comment type="caution">
    <text evidence="2">The sequence shown here is derived from an EMBL/GenBank/DDBJ whole genome shotgun (WGS) entry which is preliminary data.</text>
</comment>
<evidence type="ECO:0000313" key="3">
    <source>
        <dbReference type="Proteomes" id="UP001152087"/>
    </source>
</evidence>
<evidence type="ECO:0000313" key="2">
    <source>
        <dbReference type="EMBL" id="KAJ4176099.1"/>
    </source>
</evidence>
<dbReference type="Proteomes" id="UP001152087">
    <property type="component" value="Unassembled WGS sequence"/>
</dbReference>
<dbReference type="EMBL" id="JAOQAV010000235">
    <property type="protein sequence ID" value="KAJ4176099.1"/>
    <property type="molecule type" value="Genomic_DNA"/>
</dbReference>
<dbReference type="AlphaFoldDB" id="A0A9W8QT39"/>
<evidence type="ECO:0000256" key="1">
    <source>
        <dbReference type="SAM" id="MobiDB-lite"/>
    </source>
</evidence>
<sequence>MDPTSDPTHDPIEELLADASQPTSFAMPAGQDDDSSSGPVKTKDSMQLVGDELRKDVTEPNASVEDGIAPAPFMIGLEPSAKYPDQRDAFTQLLGMAGITRMFAALNIVSARRARKQTEPYSLNKPEEYVSAFNEGTDAAIKALTVGPLAGFYDATLGGTTQTEEILVKRSELHDFVLRRIFSGLVSVGKTQMDELDNVLTDFVSSLKSYKCTPTADQPTLNHVILINYIRATDISGGGNVFVIDPYTRMVSLSIKADEWAVALRKPGILKRNEKIKFGMTTTITELKLDKAKYVANKDRYEQALQVMIGNQDDLKKITNKGGVEAFGRETSLVLPAQEAGGVTED</sequence>
<protein>
    <submittedName>
        <fullName evidence="2">Uncharacterized protein</fullName>
    </submittedName>
</protein>
<feature type="region of interest" description="Disordered" evidence="1">
    <location>
        <begin position="1"/>
        <end position="47"/>
    </location>
</feature>
<organism evidence="2 3">
    <name type="scientific">Fusarium falciforme</name>
    <dbReference type="NCBI Taxonomy" id="195108"/>
    <lineage>
        <taxon>Eukaryota</taxon>
        <taxon>Fungi</taxon>
        <taxon>Dikarya</taxon>
        <taxon>Ascomycota</taxon>
        <taxon>Pezizomycotina</taxon>
        <taxon>Sordariomycetes</taxon>
        <taxon>Hypocreomycetidae</taxon>
        <taxon>Hypocreales</taxon>
        <taxon>Nectriaceae</taxon>
        <taxon>Fusarium</taxon>
        <taxon>Fusarium solani species complex</taxon>
    </lineage>
</organism>